<evidence type="ECO:0000256" key="8">
    <source>
        <dbReference type="ARBA" id="ARBA00022848"/>
    </source>
</evidence>
<dbReference type="GO" id="GO:0005789">
    <property type="term" value="C:endoplasmic reticulum membrane"/>
    <property type="evidence" value="ECO:0007669"/>
    <property type="project" value="UniProtKB-SubCell"/>
</dbReference>
<dbReference type="PRINTS" id="PR00463">
    <property type="entry name" value="EP450I"/>
</dbReference>
<evidence type="ECO:0000256" key="5">
    <source>
        <dbReference type="ARBA" id="ARBA00022617"/>
    </source>
</evidence>
<evidence type="ECO:0000256" key="6">
    <source>
        <dbReference type="ARBA" id="ARBA00022723"/>
    </source>
</evidence>
<keyword evidence="15" id="KW-1133">Transmembrane helix</keyword>
<keyword evidence="10 13" id="KW-0408">Iron</keyword>
<keyword evidence="15" id="KW-0812">Transmembrane</keyword>
<keyword evidence="17" id="KW-1185">Reference proteome</keyword>
<dbReference type="CDD" id="cd11056">
    <property type="entry name" value="CYP6-like"/>
    <property type="match status" value="1"/>
</dbReference>
<accession>A0A8S9XDL4</accession>
<evidence type="ECO:0000256" key="12">
    <source>
        <dbReference type="ARBA" id="ARBA00023136"/>
    </source>
</evidence>
<evidence type="ECO:0000256" key="14">
    <source>
        <dbReference type="RuleBase" id="RU000461"/>
    </source>
</evidence>
<dbReference type="PANTHER" id="PTHR24292">
    <property type="entry name" value="CYTOCHROME P450"/>
    <property type="match status" value="1"/>
</dbReference>
<keyword evidence="8" id="KW-0492">Microsome</keyword>
<dbReference type="OrthoDB" id="2789670at2759"/>
<comment type="similarity">
    <text evidence="4 14">Belongs to the cytochrome P450 family.</text>
</comment>
<keyword evidence="9 14" id="KW-0560">Oxidoreductase</keyword>
<evidence type="ECO:0000313" key="17">
    <source>
        <dbReference type="Proteomes" id="UP000466442"/>
    </source>
</evidence>
<dbReference type="GO" id="GO:0020037">
    <property type="term" value="F:heme binding"/>
    <property type="evidence" value="ECO:0007669"/>
    <property type="project" value="InterPro"/>
</dbReference>
<keyword evidence="5 13" id="KW-0349">Heme</keyword>
<dbReference type="PANTHER" id="PTHR24292:SF54">
    <property type="entry name" value="CYP9F3-RELATED"/>
    <property type="match status" value="1"/>
</dbReference>
<dbReference type="InterPro" id="IPR002401">
    <property type="entry name" value="Cyt_P450_E_grp-I"/>
</dbReference>
<evidence type="ECO:0000256" key="1">
    <source>
        <dbReference type="ARBA" id="ARBA00001971"/>
    </source>
</evidence>
<dbReference type="GO" id="GO:0004497">
    <property type="term" value="F:monooxygenase activity"/>
    <property type="evidence" value="ECO:0007669"/>
    <property type="project" value="UniProtKB-KW"/>
</dbReference>
<dbReference type="Pfam" id="PF00067">
    <property type="entry name" value="p450"/>
    <property type="match status" value="1"/>
</dbReference>
<keyword evidence="6 13" id="KW-0479">Metal-binding</keyword>
<evidence type="ECO:0000256" key="15">
    <source>
        <dbReference type="SAM" id="Phobius"/>
    </source>
</evidence>
<comment type="cofactor">
    <cofactor evidence="1 13">
        <name>heme</name>
        <dbReference type="ChEBI" id="CHEBI:30413"/>
    </cofactor>
</comment>
<dbReference type="GO" id="GO:0005506">
    <property type="term" value="F:iron ion binding"/>
    <property type="evidence" value="ECO:0007669"/>
    <property type="project" value="InterPro"/>
</dbReference>
<comment type="caution">
    <text evidence="16">The sequence shown here is derived from an EMBL/GenBank/DDBJ whole genome shotgun (WGS) entry which is preliminary data.</text>
</comment>
<proteinExistence type="inferred from homology"/>
<comment type="subcellular location">
    <subcellularLocation>
        <location evidence="3">Endoplasmic reticulum membrane</location>
        <topology evidence="3">Peripheral membrane protein</topology>
    </subcellularLocation>
    <subcellularLocation>
        <location evidence="2">Microsome membrane</location>
        <topology evidence="2">Peripheral membrane protein</topology>
    </subcellularLocation>
</comment>
<evidence type="ECO:0000256" key="4">
    <source>
        <dbReference type="ARBA" id="ARBA00010617"/>
    </source>
</evidence>
<dbReference type="FunFam" id="1.10.630.10:FF:000042">
    <property type="entry name" value="Cytochrome P450"/>
    <property type="match status" value="1"/>
</dbReference>
<evidence type="ECO:0000256" key="3">
    <source>
        <dbReference type="ARBA" id="ARBA00004406"/>
    </source>
</evidence>
<dbReference type="AlphaFoldDB" id="A0A8S9XDL4"/>
<dbReference type="InterPro" id="IPR017972">
    <property type="entry name" value="Cyt_P450_CS"/>
</dbReference>
<dbReference type="Gene3D" id="1.10.630.10">
    <property type="entry name" value="Cytochrome P450"/>
    <property type="match status" value="1"/>
</dbReference>
<dbReference type="InterPro" id="IPR050476">
    <property type="entry name" value="Insect_CytP450_Detox"/>
</dbReference>
<gene>
    <name evidence="16" type="ORF">GE061_018341</name>
</gene>
<evidence type="ECO:0008006" key="18">
    <source>
        <dbReference type="Google" id="ProtNLM"/>
    </source>
</evidence>
<evidence type="ECO:0000313" key="16">
    <source>
        <dbReference type="EMBL" id="KAF6207102.1"/>
    </source>
</evidence>
<dbReference type="SUPFAM" id="SSF48264">
    <property type="entry name" value="Cytochrome P450"/>
    <property type="match status" value="1"/>
</dbReference>
<evidence type="ECO:0000256" key="11">
    <source>
        <dbReference type="ARBA" id="ARBA00023033"/>
    </source>
</evidence>
<keyword evidence="7" id="KW-0256">Endoplasmic reticulum</keyword>
<dbReference type="PROSITE" id="PS00086">
    <property type="entry name" value="CYTOCHROME_P450"/>
    <property type="match status" value="1"/>
</dbReference>
<name>A0A8S9XDL4_APOLU</name>
<sequence>MYSSILSVSSLMFLIIIATACLLFYYYATSTFGYWKKKKVIGPTPSVLFGNIKDIALFKEFPGGCHQKIYWQYPEERFVGIYQLRLPSLLLRDPKLIKHVLVKDFDHFVDRGFHTDEEREPLTAHLVNLEGQRWRQLRAKLTPAFSSGKIRGMFPLLMECSENLSSFMKEQLHSRKGELEVREVTARFTTDVIGSVAFGLQFDAMTGDSVFREMGKKVMLPSLKNALGRATRAFLPWLFDLLKMRTFPDEIHSFFTQVVKQTMDHRELTKTQRSDFLQLMIQLKNDDAASRQANDELVFTDSLIAAQAFIFFLAGFETSSTTLSFCLYELALNRNCQEEALREIKAVRSKHEELNYDAVGEMNYLELVLLETMRMYPPVGGLARVCNKTYRLPETDVTIEPGVAVVIPVYSLHHDPNYFPDPEKFLPERFLDKEILKSHTYMPFGEGPRICIGMRFAMLEMKLALAKILTEYEVSPCSRTTIPLRMDPKTFITAPVGGIWLSLTARS</sequence>
<evidence type="ECO:0000256" key="2">
    <source>
        <dbReference type="ARBA" id="ARBA00004174"/>
    </source>
</evidence>
<keyword evidence="12 15" id="KW-0472">Membrane</keyword>
<organism evidence="16 17">
    <name type="scientific">Apolygus lucorum</name>
    <name type="common">Small green plant bug</name>
    <name type="synonym">Lygocoris lucorum</name>
    <dbReference type="NCBI Taxonomy" id="248454"/>
    <lineage>
        <taxon>Eukaryota</taxon>
        <taxon>Metazoa</taxon>
        <taxon>Ecdysozoa</taxon>
        <taxon>Arthropoda</taxon>
        <taxon>Hexapoda</taxon>
        <taxon>Insecta</taxon>
        <taxon>Pterygota</taxon>
        <taxon>Neoptera</taxon>
        <taxon>Paraneoptera</taxon>
        <taxon>Hemiptera</taxon>
        <taxon>Heteroptera</taxon>
        <taxon>Panheteroptera</taxon>
        <taxon>Cimicomorpha</taxon>
        <taxon>Miridae</taxon>
        <taxon>Mirini</taxon>
        <taxon>Apolygus</taxon>
    </lineage>
</organism>
<evidence type="ECO:0000256" key="13">
    <source>
        <dbReference type="PIRSR" id="PIRSR602401-1"/>
    </source>
</evidence>
<protein>
    <recommendedName>
        <fullName evidence="18">Cytochrome P450</fullName>
    </recommendedName>
</protein>
<evidence type="ECO:0000256" key="10">
    <source>
        <dbReference type="ARBA" id="ARBA00023004"/>
    </source>
</evidence>
<keyword evidence="11 14" id="KW-0503">Monooxygenase</keyword>
<reference evidence="16" key="1">
    <citation type="journal article" date="2021" name="Mol. Ecol. Resour.">
        <title>Apolygus lucorum genome provides insights into omnivorousness and mesophyll feeding.</title>
        <authorList>
            <person name="Liu Y."/>
            <person name="Liu H."/>
            <person name="Wang H."/>
            <person name="Huang T."/>
            <person name="Liu B."/>
            <person name="Yang B."/>
            <person name="Yin L."/>
            <person name="Li B."/>
            <person name="Zhang Y."/>
            <person name="Zhang S."/>
            <person name="Jiang F."/>
            <person name="Zhang X."/>
            <person name="Ren Y."/>
            <person name="Wang B."/>
            <person name="Wang S."/>
            <person name="Lu Y."/>
            <person name="Wu K."/>
            <person name="Fan W."/>
            <person name="Wang G."/>
        </authorList>
    </citation>
    <scope>NUCLEOTIDE SEQUENCE</scope>
    <source>
        <strain evidence="16">12Hb</strain>
    </source>
</reference>
<dbReference type="PRINTS" id="PR00385">
    <property type="entry name" value="P450"/>
</dbReference>
<dbReference type="Proteomes" id="UP000466442">
    <property type="component" value="Unassembled WGS sequence"/>
</dbReference>
<feature type="transmembrane region" description="Helical" evidence="15">
    <location>
        <begin position="6"/>
        <end position="28"/>
    </location>
</feature>
<dbReference type="EMBL" id="WIXP02000008">
    <property type="protein sequence ID" value="KAF6207102.1"/>
    <property type="molecule type" value="Genomic_DNA"/>
</dbReference>
<dbReference type="GO" id="GO:0016705">
    <property type="term" value="F:oxidoreductase activity, acting on paired donors, with incorporation or reduction of molecular oxygen"/>
    <property type="evidence" value="ECO:0007669"/>
    <property type="project" value="InterPro"/>
</dbReference>
<dbReference type="InterPro" id="IPR036396">
    <property type="entry name" value="Cyt_P450_sf"/>
</dbReference>
<dbReference type="InterPro" id="IPR001128">
    <property type="entry name" value="Cyt_P450"/>
</dbReference>
<feature type="binding site" description="axial binding residue" evidence="13">
    <location>
        <position position="451"/>
    </location>
    <ligand>
        <name>heme</name>
        <dbReference type="ChEBI" id="CHEBI:30413"/>
    </ligand>
    <ligandPart>
        <name>Fe</name>
        <dbReference type="ChEBI" id="CHEBI:18248"/>
    </ligandPart>
</feature>
<evidence type="ECO:0000256" key="9">
    <source>
        <dbReference type="ARBA" id="ARBA00023002"/>
    </source>
</evidence>
<evidence type="ECO:0000256" key="7">
    <source>
        <dbReference type="ARBA" id="ARBA00022824"/>
    </source>
</evidence>